<protein>
    <submittedName>
        <fullName evidence="14">Glycosyl transferase family 51 (Modular protein)</fullName>
    </submittedName>
</protein>
<dbReference type="GO" id="GO:0071555">
    <property type="term" value="P:cell wall organization"/>
    <property type="evidence" value="ECO:0007669"/>
    <property type="project" value="UniProtKB-KW"/>
</dbReference>
<feature type="compositionally biased region" description="Low complexity" evidence="11">
    <location>
        <begin position="287"/>
        <end position="313"/>
    </location>
</feature>
<keyword evidence="2" id="KW-0997">Cell inner membrane</keyword>
<dbReference type="AlphaFoldDB" id="A0A3P3XT35"/>
<organism evidence="14">
    <name type="scientific">uncultured spirochete</name>
    <dbReference type="NCBI Taxonomy" id="156406"/>
    <lineage>
        <taxon>Bacteria</taxon>
        <taxon>Pseudomonadati</taxon>
        <taxon>Spirochaetota</taxon>
        <taxon>Spirochaetia</taxon>
        <taxon>Spirochaetales</taxon>
        <taxon>environmental samples</taxon>
    </lineage>
</organism>
<keyword evidence="3" id="KW-0328">Glycosyltransferase</keyword>
<evidence type="ECO:0000256" key="5">
    <source>
        <dbReference type="ARBA" id="ARBA00022692"/>
    </source>
</evidence>
<evidence type="ECO:0000256" key="9">
    <source>
        <dbReference type="ARBA" id="ARBA00023136"/>
    </source>
</evidence>
<dbReference type="EMBL" id="FWDO01000005">
    <property type="protein sequence ID" value="SLM19314.1"/>
    <property type="molecule type" value="Genomic_DNA"/>
</dbReference>
<keyword evidence="4 14" id="KW-0808">Transferase</keyword>
<dbReference type="Gene3D" id="1.10.3810.10">
    <property type="entry name" value="Biosynthetic peptidoglycan transglycosylase-like"/>
    <property type="match status" value="1"/>
</dbReference>
<keyword evidence="7" id="KW-0573">Peptidoglycan synthesis</keyword>
<dbReference type="InterPro" id="IPR023346">
    <property type="entry name" value="Lysozyme-like_dom_sf"/>
</dbReference>
<keyword evidence="1" id="KW-1003">Cell membrane</keyword>
<evidence type="ECO:0000256" key="7">
    <source>
        <dbReference type="ARBA" id="ARBA00022984"/>
    </source>
</evidence>
<dbReference type="GO" id="GO:0008360">
    <property type="term" value="P:regulation of cell shape"/>
    <property type="evidence" value="ECO:0007669"/>
    <property type="project" value="UniProtKB-KW"/>
</dbReference>
<keyword evidence="10" id="KW-0961">Cell wall biogenesis/degradation</keyword>
<keyword evidence="6" id="KW-0133">Cell shape</keyword>
<dbReference type="GO" id="GO:0016763">
    <property type="term" value="F:pentosyltransferase activity"/>
    <property type="evidence" value="ECO:0007669"/>
    <property type="project" value="InterPro"/>
</dbReference>
<dbReference type="InterPro" id="IPR001264">
    <property type="entry name" value="Glyco_trans_51"/>
</dbReference>
<dbReference type="GO" id="GO:0016020">
    <property type="term" value="C:membrane"/>
    <property type="evidence" value="ECO:0007669"/>
    <property type="project" value="InterPro"/>
</dbReference>
<feature type="transmembrane region" description="Helical" evidence="12">
    <location>
        <begin position="24"/>
        <end position="50"/>
    </location>
</feature>
<evidence type="ECO:0000256" key="10">
    <source>
        <dbReference type="ARBA" id="ARBA00023316"/>
    </source>
</evidence>
<dbReference type="PANTHER" id="PTHR30400">
    <property type="entry name" value="MONOFUNCTIONAL BIOSYNTHETIC PEPTIDOGLYCAN TRANSGLYCOSYLASE"/>
    <property type="match status" value="1"/>
</dbReference>
<dbReference type="PANTHER" id="PTHR30400:SF0">
    <property type="entry name" value="BIOSYNTHETIC PEPTIDOGLYCAN TRANSGLYCOSYLASE"/>
    <property type="match status" value="1"/>
</dbReference>
<keyword evidence="5 12" id="KW-0812">Transmembrane</keyword>
<evidence type="ECO:0000256" key="6">
    <source>
        <dbReference type="ARBA" id="ARBA00022960"/>
    </source>
</evidence>
<dbReference type="InterPro" id="IPR036950">
    <property type="entry name" value="PBP_transglycosylase"/>
</dbReference>
<proteinExistence type="predicted"/>
<evidence type="ECO:0000256" key="1">
    <source>
        <dbReference type="ARBA" id="ARBA00022475"/>
    </source>
</evidence>
<name>A0A3P3XT35_9SPIR</name>
<evidence type="ECO:0000256" key="4">
    <source>
        <dbReference type="ARBA" id="ARBA00022679"/>
    </source>
</evidence>
<sequence length="321" mass="36155">MKIHSSAGGKNTERPKPKRPIVRVLRIVLLSILIEHGVYIGITSALIFVYKFANPPTTVLMIYRSLVSHWKVQKPIPLTTAQIPTYVRRMLVSVEDGKFYEHHGVDMEAFKRARELNQKIGQPMYGGSTITMQVARTLFLVPDKSYVRKYLEVIAALELELILSKNRILELYFGYAEWGEGIFGIERASRVYYGKGIASLQVDQTARLIALLSSPIKYKPDSLYRSRILRQRYEFLVQRYVAPIAETTLAPDNPPPGGLEPSADIETPEDVFSSEPAENGQEILPAPETSTQEVTPQETTPQETTPQEEMPQDTVPPGVLQ</sequence>
<keyword evidence="9 12" id="KW-0472">Membrane</keyword>
<dbReference type="GO" id="GO:0009274">
    <property type="term" value="C:peptidoglycan-based cell wall"/>
    <property type="evidence" value="ECO:0007669"/>
    <property type="project" value="InterPro"/>
</dbReference>
<evidence type="ECO:0000256" key="8">
    <source>
        <dbReference type="ARBA" id="ARBA00022989"/>
    </source>
</evidence>
<evidence type="ECO:0000259" key="13">
    <source>
        <dbReference type="Pfam" id="PF00912"/>
    </source>
</evidence>
<evidence type="ECO:0000256" key="3">
    <source>
        <dbReference type="ARBA" id="ARBA00022676"/>
    </source>
</evidence>
<feature type="domain" description="Glycosyl transferase family 51" evidence="13">
    <location>
        <begin position="72"/>
        <end position="233"/>
    </location>
</feature>
<evidence type="ECO:0000256" key="12">
    <source>
        <dbReference type="SAM" id="Phobius"/>
    </source>
</evidence>
<feature type="region of interest" description="Disordered" evidence="11">
    <location>
        <begin position="247"/>
        <end position="321"/>
    </location>
</feature>
<evidence type="ECO:0000256" key="11">
    <source>
        <dbReference type="SAM" id="MobiDB-lite"/>
    </source>
</evidence>
<dbReference type="GO" id="GO:0009252">
    <property type="term" value="P:peptidoglycan biosynthetic process"/>
    <property type="evidence" value="ECO:0007669"/>
    <property type="project" value="UniProtKB-KW"/>
</dbReference>
<dbReference type="InterPro" id="IPR011812">
    <property type="entry name" value="Pep_trsgly"/>
</dbReference>
<evidence type="ECO:0000256" key="2">
    <source>
        <dbReference type="ARBA" id="ARBA00022519"/>
    </source>
</evidence>
<evidence type="ECO:0000313" key="14">
    <source>
        <dbReference type="EMBL" id="SLM19314.1"/>
    </source>
</evidence>
<reference evidence="14" key="1">
    <citation type="submission" date="2017-02" db="EMBL/GenBank/DDBJ databases">
        <authorList>
            <person name="Regsiter A."/>
            <person name="William W."/>
        </authorList>
    </citation>
    <scope>NUCLEOTIDE SEQUENCE</scope>
    <source>
        <strain evidence="14">BdmA 4</strain>
    </source>
</reference>
<keyword evidence="8 12" id="KW-1133">Transmembrane helix</keyword>
<dbReference type="SUPFAM" id="SSF53955">
    <property type="entry name" value="Lysozyme-like"/>
    <property type="match status" value="1"/>
</dbReference>
<gene>
    <name evidence="14" type="ORF">SPIRO4BDMA_50829</name>
</gene>
<accession>A0A3P3XT35</accession>
<dbReference type="Pfam" id="PF00912">
    <property type="entry name" value="Transgly"/>
    <property type="match status" value="1"/>
</dbReference>